<accession>A0A8S4RRC2</accession>
<proteinExistence type="predicted"/>
<dbReference type="EMBL" id="CAKXAJ010025552">
    <property type="protein sequence ID" value="CAH2240828.1"/>
    <property type="molecule type" value="Genomic_DNA"/>
</dbReference>
<comment type="caution">
    <text evidence="1">The sequence shown here is derived from an EMBL/GenBank/DDBJ whole genome shotgun (WGS) entry which is preliminary data.</text>
</comment>
<dbReference type="OrthoDB" id="10254570at2759"/>
<keyword evidence="2" id="KW-1185">Reference proteome</keyword>
<organism evidence="1 2">
    <name type="scientific">Pararge aegeria aegeria</name>
    <dbReference type="NCBI Taxonomy" id="348720"/>
    <lineage>
        <taxon>Eukaryota</taxon>
        <taxon>Metazoa</taxon>
        <taxon>Ecdysozoa</taxon>
        <taxon>Arthropoda</taxon>
        <taxon>Hexapoda</taxon>
        <taxon>Insecta</taxon>
        <taxon>Pterygota</taxon>
        <taxon>Neoptera</taxon>
        <taxon>Endopterygota</taxon>
        <taxon>Lepidoptera</taxon>
        <taxon>Glossata</taxon>
        <taxon>Ditrysia</taxon>
        <taxon>Papilionoidea</taxon>
        <taxon>Nymphalidae</taxon>
        <taxon>Satyrinae</taxon>
        <taxon>Satyrini</taxon>
        <taxon>Parargina</taxon>
        <taxon>Pararge</taxon>
    </lineage>
</organism>
<protein>
    <submittedName>
        <fullName evidence="1">Jg13457 protein</fullName>
    </submittedName>
</protein>
<name>A0A8S4RRC2_9NEOP</name>
<dbReference type="Proteomes" id="UP000838756">
    <property type="component" value="Unassembled WGS sequence"/>
</dbReference>
<gene>
    <name evidence="1" type="primary">jg13457</name>
    <name evidence="1" type="ORF">PAEG_LOCUS17313</name>
</gene>
<reference evidence="1" key="1">
    <citation type="submission" date="2022-03" db="EMBL/GenBank/DDBJ databases">
        <authorList>
            <person name="Lindestad O."/>
        </authorList>
    </citation>
    <scope>NUCLEOTIDE SEQUENCE</scope>
</reference>
<dbReference type="AlphaFoldDB" id="A0A8S4RRC2"/>
<evidence type="ECO:0000313" key="2">
    <source>
        <dbReference type="Proteomes" id="UP000838756"/>
    </source>
</evidence>
<evidence type="ECO:0000313" key="1">
    <source>
        <dbReference type="EMBL" id="CAH2240828.1"/>
    </source>
</evidence>
<sequence length="116" mass="12658">MVFIPPQADSAAGSRWIKAAQNRLDPAATCDAEPELGTPYKRPMSSSGRLSVDVMMMRPNISTFETSSLSVCSDPNTGSEGGFYREEAGKKLSSCSFPTSTFYIIILKFIFLSCEK</sequence>